<evidence type="ECO:0000256" key="4">
    <source>
        <dbReference type="ARBA" id="ARBA00022801"/>
    </source>
</evidence>
<evidence type="ECO:0000256" key="2">
    <source>
        <dbReference type="ARBA" id="ARBA00009045"/>
    </source>
</evidence>
<evidence type="ECO:0000259" key="8">
    <source>
        <dbReference type="Pfam" id="PF01694"/>
    </source>
</evidence>
<keyword evidence="5 7" id="KW-1133">Transmembrane helix</keyword>
<feature type="transmembrane region" description="Helical" evidence="7">
    <location>
        <begin position="315"/>
        <end position="332"/>
    </location>
</feature>
<feature type="transmembrane region" description="Helical" evidence="7">
    <location>
        <begin position="161"/>
        <end position="185"/>
    </location>
</feature>
<dbReference type="InterPro" id="IPR035952">
    <property type="entry name" value="Rhomboid-like_sf"/>
</dbReference>
<dbReference type="RefSeq" id="WP_196097475.1">
    <property type="nucleotide sequence ID" value="NZ_CP064939.1"/>
</dbReference>
<accession>A0A7U3Q5N7</accession>
<dbReference type="InterPro" id="IPR022764">
    <property type="entry name" value="Peptidase_S54_rhomboid_dom"/>
</dbReference>
<comment type="similarity">
    <text evidence="2">Belongs to the peptidase S54 family.</text>
</comment>
<dbReference type="Proteomes" id="UP000594759">
    <property type="component" value="Chromosome"/>
</dbReference>
<keyword evidence="9" id="KW-0645">Protease</keyword>
<protein>
    <submittedName>
        <fullName evidence="9">Rhomboid family intramembrane serine protease</fullName>
    </submittedName>
</protein>
<evidence type="ECO:0000313" key="9">
    <source>
        <dbReference type="EMBL" id="QPH38165.1"/>
    </source>
</evidence>
<name>A0A7U3Q5N7_9SPHI</name>
<feature type="domain" description="Peptidase S54 rhomboid" evidence="8">
    <location>
        <begin position="219"/>
        <end position="355"/>
    </location>
</feature>
<sequence length="509" mass="58379">MSVSWGYSPKVEKFIPLGDFPADKYLIVAQQAIENLGWKLSHLSETGLIAYTTISFQSYSEEISIRIHGNFAVVKSECVGIQMFFNDYGKNDLNLEKFFHEFEYVEFHLKDVWDDRLAKFNALIAEQDDLYFEKAPLATKNKIKNVLYLFFPQKGYTVTPALVIVNVLYFIIVSLLSAVFFRYLLISQRQHFDVYKFVEKVKDFRLALGVNHRNTVLNGQFWRLVTHQFIHGSVSHLFFNMYALIYLGLMIENKLGWKKYLFIYLLSGVCGGLISLTVHQESIMMGASGAIMGLYGAFIALLVNKTFEKKATQALLISTLIVSFLVLLNGSFGKRVDNAAHIGGFVSGFIFCYLLTFKLTVASPLKNWIRYAACPTLFAIFFAGIIIFSPKYQTEEFKVLTFKFNRNLENLNAITRLKIDLPKDAKLKSIKEDGIEPMEKNLAIIKRMDSLVLKKEDAKERDRKVRLGKASYRAVMLMYSDIKGDSTYRYSKQTSDALSEMFTILYRAE</sequence>
<dbReference type="GO" id="GO:0004252">
    <property type="term" value="F:serine-type endopeptidase activity"/>
    <property type="evidence" value="ECO:0007669"/>
    <property type="project" value="InterPro"/>
</dbReference>
<dbReference type="InterPro" id="IPR050925">
    <property type="entry name" value="Rhomboid_protease_S54"/>
</dbReference>
<feature type="transmembrane region" description="Helical" evidence="7">
    <location>
        <begin position="229"/>
        <end position="249"/>
    </location>
</feature>
<proteinExistence type="inferred from homology"/>
<feature type="transmembrane region" description="Helical" evidence="7">
    <location>
        <begin position="338"/>
        <end position="356"/>
    </location>
</feature>
<keyword evidence="10" id="KW-1185">Reference proteome</keyword>
<dbReference type="GO" id="GO:0016020">
    <property type="term" value="C:membrane"/>
    <property type="evidence" value="ECO:0007669"/>
    <property type="project" value="UniProtKB-SubCell"/>
</dbReference>
<keyword evidence="6 7" id="KW-0472">Membrane</keyword>
<dbReference type="Gene3D" id="1.20.1540.10">
    <property type="entry name" value="Rhomboid-like"/>
    <property type="match status" value="1"/>
</dbReference>
<dbReference type="SUPFAM" id="SSF144091">
    <property type="entry name" value="Rhomboid-like"/>
    <property type="match status" value="1"/>
</dbReference>
<feature type="transmembrane region" description="Helical" evidence="7">
    <location>
        <begin position="368"/>
        <end position="388"/>
    </location>
</feature>
<dbReference type="PANTHER" id="PTHR43731:SF14">
    <property type="entry name" value="PRESENILIN-ASSOCIATED RHOMBOID-LIKE PROTEIN, MITOCHONDRIAL"/>
    <property type="match status" value="1"/>
</dbReference>
<reference evidence="9 10" key="1">
    <citation type="submission" date="2020-11" db="EMBL/GenBank/DDBJ databases">
        <title>Pedobacter endophytica, an endophytic bacteria isolated form Carex pumila.</title>
        <authorList>
            <person name="Peng Y."/>
            <person name="Jiang L."/>
            <person name="Lee J."/>
        </authorList>
    </citation>
    <scope>NUCLEOTIDE SEQUENCE [LARGE SCALE GENOMIC DNA]</scope>
    <source>
        <strain evidence="9 10">JBR3-12</strain>
    </source>
</reference>
<evidence type="ECO:0000256" key="6">
    <source>
        <dbReference type="ARBA" id="ARBA00023136"/>
    </source>
</evidence>
<evidence type="ECO:0000256" key="5">
    <source>
        <dbReference type="ARBA" id="ARBA00022989"/>
    </source>
</evidence>
<gene>
    <name evidence="9" type="ORF">IZT61_13790</name>
</gene>
<feature type="transmembrane region" description="Helical" evidence="7">
    <location>
        <begin position="261"/>
        <end position="278"/>
    </location>
</feature>
<dbReference type="GO" id="GO:0006508">
    <property type="term" value="P:proteolysis"/>
    <property type="evidence" value="ECO:0007669"/>
    <property type="project" value="UniProtKB-KW"/>
</dbReference>
<comment type="subcellular location">
    <subcellularLocation>
        <location evidence="1">Membrane</location>
        <topology evidence="1">Multi-pass membrane protein</topology>
    </subcellularLocation>
</comment>
<keyword evidence="3 7" id="KW-0812">Transmembrane</keyword>
<evidence type="ECO:0000313" key="10">
    <source>
        <dbReference type="Proteomes" id="UP000594759"/>
    </source>
</evidence>
<dbReference type="Pfam" id="PF01694">
    <property type="entry name" value="Rhomboid"/>
    <property type="match status" value="1"/>
</dbReference>
<evidence type="ECO:0000256" key="1">
    <source>
        <dbReference type="ARBA" id="ARBA00004141"/>
    </source>
</evidence>
<keyword evidence="4" id="KW-0378">Hydrolase</keyword>
<evidence type="ECO:0000256" key="7">
    <source>
        <dbReference type="SAM" id="Phobius"/>
    </source>
</evidence>
<dbReference type="KEGG" id="pex:IZT61_13790"/>
<feature type="transmembrane region" description="Helical" evidence="7">
    <location>
        <begin position="284"/>
        <end position="303"/>
    </location>
</feature>
<dbReference type="AlphaFoldDB" id="A0A7U3Q5N7"/>
<dbReference type="EMBL" id="CP064939">
    <property type="protein sequence ID" value="QPH38165.1"/>
    <property type="molecule type" value="Genomic_DNA"/>
</dbReference>
<dbReference type="PANTHER" id="PTHR43731">
    <property type="entry name" value="RHOMBOID PROTEASE"/>
    <property type="match status" value="1"/>
</dbReference>
<evidence type="ECO:0000256" key="3">
    <source>
        <dbReference type="ARBA" id="ARBA00022692"/>
    </source>
</evidence>
<organism evidence="9 10">
    <name type="scientific">Pedobacter endophyticus</name>
    <dbReference type="NCBI Taxonomy" id="2789740"/>
    <lineage>
        <taxon>Bacteria</taxon>
        <taxon>Pseudomonadati</taxon>
        <taxon>Bacteroidota</taxon>
        <taxon>Sphingobacteriia</taxon>
        <taxon>Sphingobacteriales</taxon>
        <taxon>Sphingobacteriaceae</taxon>
        <taxon>Pedobacter</taxon>
    </lineage>
</organism>